<accession>A0A5S3XF86</accession>
<dbReference type="AlphaFoldDB" id="A0A5S3XF86"/>
<dbReference type="Proteomes" id="UP000307706">
    <property type="component" value="Unassembled WGS sequence"/>
</dbReference>
<sequence>HQFNDSIPCVFGGSQKLDNYCASLKIKRRANYKQCEKLLA</sequence>
<organism evidence="1 2">
    <name type="scientific">Pseudoalteromonas citrea</name>
    <dbReference type="NCBI Taxonomy" id="43655"/>
    <lineage>
        <taxon>Bacteria</taxon>
        <taxon>Pseudomonadati</taxon>
        <taxon>Pseudomonadota</taxon>
        <taxon>Gammaproteobacteria</taxon>
        <taxon>Alteromonadales</taxon>
        <taxon>Pseudoalteromonadaceae</taxon>
        <taxon>Pseudoalteromonas</taxon>
    </lineage>
</organism>
<reference evidence="2" key="2">
    <citation type="submission" date="2019-06" db="EMBL/GenBank/DDBJ databases">
        <title>Co-occurence of chitin degradation, pigmentation and bioactivity in marine Pseudoalteromonas.</title>
        <authorList>
            <person name="Sonnenschein E.C."/>
            <person name="Bech P.K."/>
        </authorList>
    </citation>
    <scope>NUCLEOTIDE SEQUENCE [LARGE SCALE GENOMIC DNA]</scope>
    <source>
        <strain evidence="2">S2231</strain>
    </source>
</reference>
<comment type="caution">
    <text evidence="1">The sequence shown here is derived from an EMBL/GenBank/DDBJ whole genome shotgun (WGS) entry which is preliminary data.</text>
</comment>
<feature type="non-terminal residue" evidence="1">
    <location>
        <position position="1"/>
    </location>
</feature>
<proteinExistence type="predicted"/>
<evidence type="ECO:0000313" key="1">
    <source>
        <dbReference type="EMBL" id="TMP51338.1"/>
    </source>
</evidence>
<gene>
    <name evidence="1" type="ORF">CWB96_22410</name>
</gene>
<evidence type="ECO:0000313" key="2">
    <source>
        <dbReference type="Proteomes" id="UP000307706"/>
    </source>
</evidence>
<protein>
    <submittedName>
        <fullName evidence="1">Transposase</fullName>
    </submittedName>
</protein>
<name>A0A5S3XF86_9GAMM</name>
<dbReference type="EMBL" id="PNCL01000213">
    <property type="protein sequence ID" value="TMP51338.1"/>
    <property type="molecule type" value="Genomic_DNA"/>
</dbReference>
<reference evidence="1 2" key="1">
    <citation type="submission" date="2017-12" db="EMBL/GenBank/DDBJ databases">
        <authorList>
            <person name="Paulsen S."/>
            <person name="Gram L.K."/>
        </authorList>
    </citation>
    <scope>NUCLEOTIDE SEQUENCE [LARGE SCALE GENOMIC DNA]</scope>
    <source>
        <strain evidence="1 2">S2231</strain>
    </source>
</reference>